<evidence type="ECO:0000313" key="2">
    <source>
        <dbReference type="EMBL" id="CAE8644018.1"/>
    </source>
</evidence>
<comment type="caution">
    <text evidence="2">The sequence shown here is derived from an EMBL/GenBank/DDBJ whole genome shotgun (WGS) entry which is preliminary data.</text>
</comment>
<evidence type="ECO:0000313" key="3">
    <source>
        <dbReference type="Proteomes" id="UP000626109"/>
    </source>
</evidence>
<feature type="region of interest" description="Disordered" evidence="1">
    <location>
        <begin position="1"/>
        <end position="31"/>
    </location>
</feature>
<proteinExistence type="predicted"/>
<dbReference type="EMBL" id="CAJNNW010002222">
    <property type="protein sequence ID" value="CAE8644018.1"/>
    <property type="molecule type" value="Genomic_DNA"/>
</dbReference>
<organism evidence="2 3">
    <name type="scientific">Polarella glacialis</name>
    <name type="common">Dinoflagellate</name>
    <dbReference type="NCBI Taxonomy" id="89957"/>
    <lineage>
        <taxon>Eukaryota</taxon>
        <taxon>Sar</taxon>
        <taxon>Alveolata</taxon>
        <taxon>Dinophyceae</taxon>
        <taxon>Suessiales</taxon>
        <taxon>Suessiaceae</taxon>
        <taxon>Polarella</taxon>
    </lineage>
</organism>
<accession>A0A813I1X4</accession>
<sequence>SQSRQRAEQPGRCGGASTHRTGTLIAGEGSASTSATKIADALAQAALYRSMDHSVKTPFSLHAQKAGMYHIGGKMDDITCVCAWMVSTDTSPSEMNLH</sequence>
<dbReference type="AlphaFoldDB" id="A0A813I1X4"/>
<name>A0A813I1X4_POLGL</name>
<protein>
    <submittedName>
        <fullName evidence="2">Uncharacterized protein</fullName>
    </submittedName>
</protein>
<feature type="non-terminal residue" evidence="2">
    <location>
        <position position="1"/>
    </location>
</feature>
<reference evidence="2" key="1">
    <citation type="submission" date="2021-02" db="EMBL/GenBank/DDBJ databases">
        <authorList>
            <person name="Dougan E. K."/>
            <person name="Rhodes N."/>
            <person name="Thang M."/>
            <person name="Chan C."/>
        </authorList>
    </citation>
    <scope>NUCLEOTIDE SEQUENCE</scope>
</reference>
<dbReference type="Proteomes" id="UP000626109">
    <property type="component" value="Unassembled WGS sequence"/>
</dbReference>
<gene>
    <name evidence="2" type="ORF">PGLA2088_LOCUS2675</name>
</gene>
<evidence type="ECO:0000256" key="1">
    <source>
        <dbReference type="SAM" id="MobiDB-lite"/>
    </source>
</evidence>